<dbReference type="Pfam" id="PF00484">
    <property type="entry name" value="Pro_CA"/>
    <property type="match status" value="1"/>
</dbReference>
<evidence type="ECO:0000256" key="2">
    <source>
        <dbReference type="ARBA" id="ARBA00012925"/>
    </source>
</evidence>
<dbReference type="GO" id="GO:0008270">
    <property type="term" value="F:zinc ion binding"/>
    <property type="evidence" value="ECO:0007669"/>
    <property type="project" value="UniProtKB-UniRule"/>
</dbReference>
<evidence type="ECO:0000256" key="8">
    <source>
        <dbReference type="RuleBase" id="RU003956"/>
    </source>
</evidence>
<feature type="binding site" evidence="7">
    <location>
        <position position="41"/>
    </location>
    <ligand>
        <name>Zn(2+)</name>
        <dbReference type="ChEBI" id="CHEBI:29105"/>
    </ligand>
</feature>
<organism evidence="9 10">
    <name type="scientific">Penicillium capsulatum</name>
    <dbReference type="NCBI Taxonomy" id="69766"/>
    <lineage>
        <taxon>Eukaryota</taxon>
        <taxon>Fungi</taxon>
        <taxon>Dikarya</taxon>
        <taxon>Ascomycota</taxon>
        <taxon>Pezizomycotina</taxon>
        <taxon>Eurotiomycetes</taxon>
        <taxon>Eurotiomycetidae</taxon>
        <taxon>Eurotiales</taxon>
        <taxon>Aspergillaceae</taxon>
        <taxon>Penicillium</taxon>
    </lineage>
</organism>
<dbReference type="Gene3D" id="3.40.1050.10">
    <property type="entry name" value="Carbonic anhydrase"/>
    <property type="match status" value="1"/>
</dbReference>
<evidence type="ECO:0000256" key="3">
    <source>
        <dbReference type="ARBA" id="ARBA00022723"/>
    </source>
</evidence>
<dbReference type="InterPro" id="IPR001765">
    <property type="entry name" value="Carbonic_anhydrase"/>
</dbReference>
<comment type="similarity">
    <text evidence="1 8">Belongs to the beta-class carbonic anhydrase family.</text>
</comment>
<dbReference type="EMBL" id="JAPQKO010000005">
    <property type="protein sequence ID" value="KAJ5162238.1"/>
    <property type="molecule type" value="Genomic_DNA"/>
</dbReference>
<evidence type="ECO:0000313" key="10">
    <source>
        <dbReference type="Proteomes" id="UP001146351"/>
    </source>
</evidence>
<dbReference type="OrthoDB" id="10248475at2759"/>
<gene>
    <name evidence="9" type="ORF">N7492_007630</name>
</gene>
<dbReference type="EC" id="4.2.1.1" evidence="2 8"/>
<comment type="function">
    <text evidence="8">Reversible hydration of carbon dioxide.</text>
</comment>
<evidence type="ECO:0000256" key="5">
    <source>
        <dbReference type="ARBA" id="ARBA00023239"/>
    </source>
</evidence>
<reference evidence="9" key="1">
    <citation type="submission" date="2022-11" db="EMBL/GenBank/DDBJ databases">
        <authorList>
            <person name="Petersen C."/>
        </authorList>
    </citation>
    <scope>NUCLEOTIDE SEQUENCE</scope>
    <source>
        <strain evidence="9">IBT 21917</strain>
    </source>
</reference>
<dbReference type="GO" id="GO:0034599">
    <property type="term" value="P:cellular response to oxidative stress"/>
    <property type="evidence" value="ECO:0007669"/>
    <property type="project" value="TreeGrafter"/>
</dbReference>
<keyword evidence="10" id="KW-1185">Reference proteome</keyword>
<dbReference type="SUPFAM" id="SSF53056">
    <property type="entry name" value="beta-carbonic anhydrase, cab"/>
    <property type="match status" value="1"/>
</dbReference>
<feature type="binding site" evidence="7">
    <location>
        <position position="39"/>
    </location>
    <ligand>
        <name>Zn(2+)</name>
        <dbReference type="ChEBI" id="CHEBI:29105"/>
    </ligand>
</feature>
<evidence type="ECO:0000313" key="9">
    <source>
        <dbReference type="EMBL" id="KAJ5162238.1"/>
    </source>
</evidence>
<comment type="cofactor">
    <cofactor evidence="7">
        <name>Zn(2+)</name>
        <dbReference type="ChEBI" id="CHEBI:29105"/>
    </cofactor>
    <text evidence="7">Binds 1 zinc ion per subunit.</text>
</comment>
<feature type="binding site" evidence="7">
    <location>
        <position position="98"/>
    </location>
    <ligand>
        <name>Zn(2+)</name>
        <dbReference type="ChEBI" id="CHEBI:29105"/>
    </ligand>
</feature>
<dbReference type="GO" id="GO:0004089">
    <property type="term" value="F:carbonate dehydratase activity"/>
    <property type="evidence" value="ECO:0007669"/>
    <property type="project" value="UniProtKB-UniRule"/>
</dbReference>
<evidence type="ECO:0000256" key="4">
    <source>
        <dbReference type="ARBA" id="ARBA00022833"/>
    </source>
</evidence>
<proteinExistence type="inferred from homology"/>
<keyword evidence="5 8" id="KW-0456">Lyase</keyword>
<dbReference type="SMART" id="SM00947">
    <property type="entry name" value="Pro_CA"/>
    <property type="match status" value="1"/>
</dbReference>
<accession>A0A9W9I2I8</accession>
<dbReference type="AlphaFoldDB" id="A0A9W9I2I8"/>
<protein>
    <recommendedName>
        <fullName evidence="2 8">Carbonic anhydrase</fullName>
        <ecNumber evidence="2 8">4.2.1.1</ecNumber>
    </recommendedName>
    <alternativeName>
        <fullName evidence="8">Carbonate dehydratase</fullName>
    </alternativeName>
</protein>
<evidence type="ECO:0000256" key="7">
    <source>
        <dbReference type="PIRSR" id="PIRSR601765-1"/>
    </source>
</evidence>
<name>A0A9W9I2I8_9EURO</name>
<reference evidence="9" key="2">
    <citation type="journal article" date="2023" name="IMA Fungus">
        <title>Comparative genomic study of the Penicillium genus elucidates a diverse pangenome and 15 lateral gene transfer events.</title>
        <authorList>
            <person name="Petersen C."/>
            <person name="Sorensen T."/>
            <person name="Nielsen M.R."/>
            <person name="Sondergaard T.E."/>
            <person name="Sorensen J.L."/>
            <person name="Fitzpatrick D.A."/>
            <person name="Frisvad J.C."/>
            <person name="Nielsen K.L."/>
        </authorList>
    </citation>
    <scope>NUCLEOTIDE SEQUENCE</scope>
    <source>
        <strain evidence="9">IBT 21917</strain>
    </source>
</reference>
<dbReference type="PANTHER" id="PTHR11002:SF76">
    <property type="entry name" value="CARBONIC ANHYDRASE"/>
    <property type="match status" value="1"/>
</dbReference>
<feature type="binding site" evidence="7">
    <location>
        <position position="95"/>
    </location>
    <ligand>
        <name>Zn(2+)</name>
        <dbReference type="ChEBI" id="CHEBI:29105"/>
    </ligand>
</feature>
<dbReference type="GO" id="GO:0005737">
    <property type="term" value="C:cytoplasm"/>
    <property type="evidence" value="ECO:0007669"/>
    <property type="project" value="TreeGrafter"/>
</dbReference>
<dbReference type="PANTHER" id="PTHR11002">
    <property type="entry name" value="CARBONIC ANHYDRASE"/>
    <property type="match status" value="1"/>
</dbReference>
<dbReference type="GO" id="GO:0071244">
    <property type="term" value="P:cellular response to carbon dioxide"/>
    <property type="evidence" value="ECO:0007669"/>
    <property type="project" value="TreeGrafter"/>
</dbReference>
<dbReference type="Proteomes" id="UP001146351">
    <property type="component" value="Unassembled WGS sequence"/>
</dbReference>
<comment type="catalytic activity">
    <reaction evidence="6 8">
        <text>hydrogencarbonate + H(+) = CO2 + H2O</text>
        <dbReference type="Rhea" id="RHEA:10748"/>
        <dbReference type="ChEBI" id="CHEBI:15377"/>
        <dbReference type="ChEBI" id="CHEBI:15378"/>
        <dbReference type="ChEBI" id="CHEBI:16526"/>
        <dbReference type="ChEBI" id="CHEBI:17544"/>
        <dbReference type="EC" id="4.2.1.1"/>
    </reaction>
</comment>
<sequence>MPHQETTPRDLRNYTVRTVGSEYIPSLKQPEKQILWVGCCDSSFKETGVFSLLPDELLEHRNLGNMILDGDLSCETSVKHAVIDLQVKHIVVCGHYGCGIVRTGSGQGLAEPWLSKLEALRATQSPSVDQLSPTQRDRSYVELNVLEQLRSLRKYPEVAGAIKRGKLQIHGIVYDSASEKAHLVSEEAM</sequence>
<keyword evidence="4 7" id="KW-0862">Zinc</keyword>
<evidence type="ECO:0000256" key="1">
    <source>
        <dbReference type="ARBA" id="ARBA00006217"/>
    </source>
</evidence>
<keyword evidence="3 7" id="KW-0479">Metal-binding</keyword>
<comment type="caution">
    <text evidence="9">The sequence shown here is derived from an EMBL/GenBank/DDBJ whole genome shotgun (WGS) entry which is preliminary data.</text>
</comment>
<dbReference type="InterPro" id="IPR036874">
    <property type="entry name" value="Carbonic_anhydrase_sf"/>
</dbReference>
<evidence type="ECO:0000256" key="6">
    <source>
        <dbReference type="ARBA" id="ARBA00048348"/>
    </source>
</evidence>